<dbReference type="InterPro" id="IPR036291">
    <property type="entry name" value="NAD(P)-bd_dom_sf"/>
</dbReference>
<dbReference type="InterPro" id="IPR013149">
    <property type="entry name" value="ADH-like_C"/>
</dbReference>
<keyword evidence="2" id="KW-0560">Oxidoreductase</keyword>
<dbReference type="InterPro" id="IPR020843">
    <property type="entry name" value="ER"/>
</dbReference>
<dbReference type="RefSeq" id="WP_182545199.1">
    <property type="nucleotide sequence ID" value="NZ_JACGWZ010000004.1"/>
</dbReference>
<dbReference type="EMBL" id="JACGWZ010000004">
    <property type="protein sequence ID" value="MBA8825964.1"/>
    <property type="molecule type" value="Genomic_DNA"/>
</dbReference>
<dbReference type="Gene3D" id="3.40.50.720">
    <property type="entry name" value="NAD(P)-binding Rossmann-like Domain"/>
    <property type="match status" value="1"/>
</dbReference>
<evidence type="ECO:0000313" key="2">
    <source>
        <dbReference type="EMBL" id="MBA8825964.1"/>
    </source>
</evidence>
<dbReference type="Pfam" id="PF08240">
    <property type="entry name" value="ADH_N"/>
    <property type="match status" value="1"/>
</dbReference>
<accession>A0A839DWS5</accession>
<comment type="caution">
    <text evidence="2">The sequence shown here is derived from an EMBL/GenBank/DDBJ whole genome shotgun (WGS) entry which is preliminary data.</text>
</comment>
<gene>
    <name evidence="2" type="ORF">FHX42_003330</name>
</gene>
<organism evidence="2 3">
    <name type="scientific">Halosaccharopolyspora lacisalsi</name>
    <dbReference type="NCBI Taxonomy" id="1000566"/>
    <lineage>
        <taxon>Bacteria</taxon>
        <taxon>Bacillati</taxon>
        <taxon>Actinomycetota</taxon>
        <taxon>Actinomycetes</taxon>
        <taxon>Pseudonocardiales</taxon>
        <taxon>Pseudonocardiaceae</taxon>
        <taxon>Halosaccharopolyspora</taxon>
    </lineage>
</organism>
<protein>
    <submittedName>
        <fullName evidence="2">NADPH2:quinone reductase</fullName>
        <ecNumber evidence="2">1.6.5.5</ecNumber>
    </submittedName>
</protein>
<reference evidence="2 3" key="1">
    <citation type="submission" date="2020-07" db="EMBL/GenBank/DDBJ databases">
        <title>Sequencing the genomes of 1000 actinobacteria strains.</title>
        <authorList>
            <person name="Klenk H.-P."/>
        </authorList>
    </citation>
    <scope>NUCLEOTIDE SEQUENCE [LARGE SCALE GENOMIC DNA]</scope>
    <source>
        <strain evidence="2 3">DSM 45975</strain>
    </source>
</reference>
<dbReference type="GO" id="GO:0003960">
    <property type="term" value="F:quinone reductase (NADPH) activity"/>
    <property type="evidence" value="ECO:0007669"/>
    <property type="project" value="UniProtKB-EC"/>
</dbReference>
<dbReference type="SUPFAM" id="SSF51735">
    <property type="entry name" value="NAD(P)-binding Rossmann-fold domains"/>
    <property type="match status" value="1"/>
</dbReference>
<dbReference type="InterPro" id="IPR011032">
    <property type="entry name" value="GroES-like_sf"/>
</dbReference>
<evidence type="ECO:0000259" key="1">
    <source>
        <dbReference type="SMART" id="SM00829"/>
    </source>
</evidence>
<dbReference type="GO" id="GO:0008270">
    <property type="term" value="F:zinc ion binding"/>
    <property type="evidence" value="ECO:0007669"/>
    <property type="project" value="InterPro"/>
</dbReference>
<dbReference type="Proteomes" id="UP000569329">
    <property type="component" value="Unassembled WGS sequence"/>
</dbReference>
<dbReference type="Gene3D" id="3.90.180.10">
    <property type="entry name" value="Medium-chain alcohol dehydrogenases, catalytic domain"/>
    <property type="match status" value="1"/>
</dbReference>
<dbReference type="CDD" id="cd08241">
    <property type="entry name" value="QOR1"/>
    <property type="match status" value="1"/>
</dbReference>
<dbReference type="PANTHER" id="PTHR43677:SF4">
    <property type="entry name" value="QUINONE OXIDOREDUCTASE-LIKE PROTEIN 2"/>
    <property type="match status" value="1"/>
</dbReference>
<name>A0A839DWS5_9PSEU</name>
<dbReference type="InterPro" id="IPR013154">
    <property type="entry name" value="ADH-like_N"/>
</dbReference>
<sequence>MRGWQLHELGQPQDVLRFEEQPDPRPAAGQVLVRVLASPVNFPDVLLCRGEYQLKPSLPFTPGVELCGEVVEVGDEVTGLTPGDRVVGGADLPAGGFAEFALMEAKRTFPAPRALSDAEAGSLFIGYQTGWFGLHRRAGIQPGETLLVHAAAGGVGSAAIQLGKAAGATVIGVVGGAGKAAVARELGADVVVDRHEEDFVDVVKSHTGGRGADVVYDPVGGDTYTRSTKCIAFEGRILIIGFAGGTIPTPGLNHALIKNYSIVGLHWGLYNDRDPQAVRRAHDDLSRLADEGAIRPLVSERVSLEGLADGVQRVGDGETVGRVVYAAE</sequence>
<proteinExistence type="predicted"/>
<dbReference type="AlphaFoldDB" id="A0A839DWS5"/>
<dbReference type="InterPro" id="IPR002364">
    <property type="entry name" value="Quin_OxRdtase/zeta-crystal_CS"/>
</dbReference>
<keyword evidence="3" id="KW-1185">Reference proteome</keyword>
<dbReference type="SMART" id="SM00829">
    <property type="entry name" value="PKS_ER"/>
    <property type="match status" value="1"/>
</dbReference>
<evidence type="ECO:0000313" key="3">
    <source>
        <dbReference type="Proteomes" id="UP000569329"/>
    </source>
</evidence>
<dbReference type="InterPro" id="IPR051397">
    <property type="entry name" value="Zn-ADH-like_protein"/>
</dbReference>
<dbReference type="Pfam" id="PF00107">
    <property type="entry name" value="ADH_zinc_N"/>
    <property type="match status" value="1"/>
</dbReference>
<dbReference type="SUPFAM" id="SSF50129">
    <property type="entry name" value="GroES-like"/>
    <property type="match status" value="1"/>
</dbReference>
<dbReference type="PROSITE" id="PS01162">
    <property type="entry name" value="QOR_ZETA_CRYSTAL"/>
    <property type="match status" value="1"/>
</dbReference>
<dbReference type="EC" id="1.6.5.5" evidence="2"/>
<dbReference type="PANTHER" id="PTHR43677">
    <property type="entry name" value="SHORT-CHAIN DEHYDROGENASE/REDUCTASE"/>
    <property type="match status" value="1"/>
</dbReference>
<feature type="domain" description="Enoyl reductase (ER)" evidence="1">
    <location>
        <begin position="10"/>
        <end position="325"/>
    </location>
</feature>